<dbReference type="EMBL" id="WNCL01000018">
    <property type="protein sequence ID" value="MTU43411.1"/>
    <property type="molecule type" value="Genomic_DNA"/>
</dbReference>
<keyword evidence="4" id="KW-0862">Zinc</keyword>
<dbReference type="GO" id="GO:0046872">
    <property type="term" value="F:metal ion binding"/>
    <property type="evidence" value="ECO:0007669"/>
    <property type="project" value="UniProtKB-KW"/>
</dbReference>
<comment type="caution">
    <text evidence="6">The sequence shown here is derived from an EMBL/GenBank/DDBJ whole genome shotgun (WGS) entry which is preliminary data.</text>
</comment>
<dbReference type="InterPro" id="IPR051453">
    <property type="entry name" value="MBL_Glyoxalase_II"/>
</dbReference>
<comment type="cofactor">
    <cofactor evidence="1">
        <name>Zn(2+)</name>
        <dbReference type="ChEBI" id="CHEBI:29105"/>
    </cofactor>
</comment>
<evidence type="ECO:0000313" key="7">
    <source>
        <dbReference type="Proteomes" id="UP000462362"/>
    </source>
</evidence>
<reference evidence="6 7" key="1">
    <citation type="journal article" date="2019" name="Nat. Med.">
        <title>A library of human gut bacterial isolates paired with longitudinal multiomics data enables mechanistic microbiome research.</title>
        <authorList>
            <person name="Poyet M."/>
            <person name="Groussin M."/>
            <person name="Gibbons S.M."/>
            <person name="Avila-Pacheco J."/>
            <person name="Jiang X."/>
            <person name="Kearney S.M."/>
            <person name="Perrotta A.R."/>
            <person name="Berdy B."/>
            <person name="Zhao S."/>
            <person name="Lieberman T.D."/>
            <person name="Swanson P.K."/>
            <person name="Smith M."/>
            <person name="Roesemann S."/>
            <person name="Alexander J.E."/>
            <person name="Rich S.A."/>
            <person name="Livny J."/>
            <person name="Vlamakis H."/>
            <person name="Clish C."/>
            <person name="Bullock K."/>
            <person name="Deik A."/>
            <person name="Scott J."/>
            <person name="Pierce K.A."/>
            <person name="Xavier R.J."/>
            <person name="Alm E.J."/>
        </authorList>
    </citation>
    <scope>NUCLEOTIDE SEQUENCE [LARGE SCALE GENOMIC DNA]</scope>
    <source>
        <strain evidence="6 7">BIOML-A2</strain>
    </source>
</reference>
<evidence type="ECO:0000313" key="6">
    <source>
        <dbReference type="EMBL" id="MTU43411.1"/>
    </source>
</evidence>
<dbReference type="SMART" id="SM00849">
    <property type="entry name" value="Lactamase_B"/>
    <property type="match status" value="1"/>
</dbReference>
<accession>A0A6I3S156</accession>
<dbReference type="SUPFAM" id="SSF56281">
    <property type="entry name" value="Metallo-hydrolase/oxidoreductase"/>
    <property type="match status" value="1"/>
</dbReference>
<evidence type="ECO:0000256" key="4">
    <source>
        <dbReference type="ARBA" id="ARBA00022833"/>
    </source>
</evidence>
<proteinExistence type="predicted"/>
<dbReference type="GO" id="GO:0016787">
    <property type="term" value="F:hydrolase activity"/>
    <property type="evidence" value="ECO:0007669"/>
    <property type="project" value="UniProtKB-KW"/>
</dbReference>
<evidence type="ECO:0000256" key="2">
    <source>
        <dbReference type="ARBA" id="ARBA00022723"/>
    </source>
</evidence>
<dbReference type="Pfam" id="PF00753">
    <property type="entry name" value="Lactamase_B"/>
    <property type="match status" value="1"/>
</dbReference>
<evidence type="ECO:0000259" key="5">
    <source>
        <dbReference type="SMART" id="SM00849"/>
    </source>
</evidence>
<dbReference type="AlphaFoldDB" id="A0A6I3S156"/>
<dbReference type="PANTHER" id="PTHR46233:SF3">
    <property type="entry name" value="HYDROXYACYLGLUTATHIONE HYDROLASE GLOC"/>
    <property type="match status" value="1"/>
</dbReference>
<protein>
    <submittedName>
        <fullName evidence="6">MBL fold metallo-hydrolase</fullName>
    </submittedName>
</protein>
<keyword evidence="3 6" id="KW-0378">Hydrolase</keyword>
<dbReference type="Gene3D" id="3.60.15.10">
    <property type="entry name" value="Ribonuclease Z/Hydroxyacylglutathione hydrolase-like"/>
    <property type="match status" value="1"/>
</dbReference>
<feature type="domain" description="Metallo-beta-lactamase" evidence="5">
    <location>
        <begin position="16"/>
        <end position="192"/>
    </location>
</feature>
<evidence type="ECO:0000256" key="1">
    <source>
        <dbReference type="ARBA" id="ARBA00001947"/>
    </source>
</evidence>
<dbReference type="Proteomes" id="UP000462362">
    <property type="component" value="Unassembled WGS sequence"/>
</dbReference>
<sequence>MRRIMSVAVFPLGPLETNCYVVSNEDQAVAIDVGGDPAPVSRYLKEHSLELKAICITHMHFDHLYGVAALAAETHATVFTPEKDKVIATTVLGQGGSSGFPAVPKFESVSIEPGNKTEFAGLECKVLSVPGHTPGSVAYYFKKEKSVFVGDTLFLESIGRTDFPLSSHEQLVTSIRSELFSLPDDTIVYPGHGLETSIGYEKVHNAFLL</sequence>
<dbReference type="InterPro" id="IPR036866">
    <property type="entry name" value="RibonucZ/Hydroxyglut_hydro"/>
</dbReference>
<gene>
    <name evidence="6" type="ORF">GMD42_07210</name>
</gene>
<organism evidence="6 7">
    <name type="scientific">Parasutterella excrementihominis</name>
    <dbReference type="NCBI Taxonomy" id="487175"/>
    <lineage>
        <taxon>Bacteria</taxon>
        <taxon>Pseudomonadati</taxon>
        <taxon>Pseudomonadota</taxon>
        <taxon>Betaproteobacteria</taxon>
        <taxon>Burkholderiales</taxon>
        <taxon>Sutterellaceae</taxon>
        <taxon>Parasutterella</taxon>
    </lineage>
</organism>
<dbReference type="PANTHER" id="PTHR46233">
    <property type="entry name" value="HYDROXYACYLGLUTATHIONE HYDROLASE GLOC"/>
    <property type="match status" value="1"/>
</dbReference>
<dbReference type="CDD" id="cd06262">
    <property type="entry name" value="metallo-hydrolase-like_MBL-fold"/>
    <property type="match status" value="1"/>
</dbReference>
<keyword evidence="2" id="KW-0479">Metal-binding</keyword>
<evidence type="ECO:0000256" key="3">
    <source>
        <dbReference type="ARBA" id="ARBA00022801"/>
    </source>
</evidence>
<dbReference type="InterPro" id="IPR001279">
    <property type="entry name" value="Metallo-B-lactamas"/>
</dbReference>
<name>A0A6I3S156_9BURK</name>